<feature type="compositionally biased region" description="Basic and acidic residues" evidence="1">
    <location>
        <begin position="300"/>
        <end position="311"/>
    </location>
</feature>
<protein>
    <submittedName>
        <fullName evidence="2">Uncharacterized protein</fullName>
    </submittedName>
</protein>
<dbReference type="EMBL" id="JADNYJ010000104">
    <property type="protein sequence ID" value="KAF8885063.1"/>
    <property type="molecule type" value="Genomic_DNA"/>
</dbReference>
<sequence length="311" mass="32839">MTQTTYLTSYSSFFSSGLLAQPAPRGQRRGTFSSDNSEPWDEGVSSPSRSSSPMPLPDDSDMEVDANELSPNSNARRSATPTPRSLDDMQRMPTPTGKAPPQSARSAVQPSSQQPQAPRLRRRRSSSTLGTNPMTVIRSPARSAGNALHLQRARSGSINNDTITIYGGSAMGMVATESTSMVGRIRSGSLSSVKSLPSPAVGGQVSVTAFRPRRAARRVHTNPPPAPLAPPPNTPLPALPPLPSPLPTASSHLPDEPKLRPADLNLKSAAQSPSNPLKSPAPTSARARGLSVSNSALDGAENRIDEEMKEN</sequence>
<accession>A0A9P5TJW2</accession>
<dbReference type="OrthoDB" id="3062963at2759"/>
<feature type="compositionally biased region" description="Low complexity" evidence="1">
    <location>
        <begin position="190"/>
        <end position="199"/>
    </location>
</feature>
<feature type="region of interest" description="Disordered" evidence="1">
    <location>
        <begin position="190"/>
        <end position="311"/>
    </location>
</feature>
<dbReference type="AlphaFoldDB" id="A0A9P5TJW2"/>
<name>A0A9P5TJW2_GYMJU</name>
<feature type="compositionally biased region" description="Low complexity" evidence="1">
    <location>
        <begin position="1"/>
        <end position="19"/>
    </location>
</feature>
<feature type="compositionally biased region" description="Polar residues" evidence="1">
    <location>
        <begin position="69"/>
        <end position="83"/>
    </location>
</feature>
<evidence type="ECO:0000256" key="1">
    <source>
        <dbReference type="SAM" id="MobiDB-lite"/>
    </source>
</evidence>
<proteinExistence type="predicted"/>
<evidence type="ECO:0000313" key="2">
    <source>
        <dbReference type="EMBL" id="KAF8885063.1"/>
    </source>
</evidence>
<evidence type="ECO:0000313" key="3">
    <source>
        <dbReference type="Proteomes" id="UP000724874"/>
    </source>
</evidence>
<feature type="compositionally biased region" description="Polar residues" evidence="1">
    <location>
        <begin position="268"/>
        <end position="277"/>
    </location>
</feature>
<dbReference type="Proteomes" id="UP000724874">
    <property type="component" value="Unassembled WGS sequence"/>
</dbReference>
<reference evidence="2" key="1">
    <citation type="submission" date="2020-11" db="EMBL/GenBank/DDBJ databases">
        <authorList>
            <consortium name="DOE Joint Genome Institute"/>
            <person name="Ahrendt S."/>
            <person name="Riley R."/>
            <person name="Andreopoulos W."/>
            <person name="LaButti K."/>
            <person name="Pangilinan J."/>
            <person name="Ruiz-duenas F.J."/>
            <person name="Barrasa J.M."/>
            <person name="Sanchez-Garcia M."/>
            <person name="Camarero S."/>
            <person name="Miyauchi S."/>
            <person name="Serrano A."/>
            <person name="Linde D."/>
            <person name="Babiker R."/>
            <person name="Drula E."/>
            <person name="Ayuso-Fernandez I."/>
            <person name="Pacheco R."/>
            <person name="Padilla G."/>
            <person name="Ferreira P."/>
            <person name="Barriuso J."/>
            <person name="Kellner H."/>
            <person name="Castanera R."/>
            <person name="Alfaro M."/>
            <person name="Ramirez L."/>
            <person name="Pisabarro A.G."/>
            <person name="Kuo A."/>
            <person name="Tritt A."/>
            <person name="Lipzen A."/>
            <person name="He G."/>
            <person name="Yan M."/>
            <person name="Ng V."/>
            <person name="Cullen D."/>
            <person name="Martin F."/>
            <person name="Rosso M.-N."/>
            <person name="Henrissat B."/>
            <person name="Hibbett D."/>
            <person name="Martinez A.T."/>
            <person name="Grigoriev I.V."/>
        </authorList>
    </citation>
    <scope>NUCLEOTIDE SEQUENCE</scope>
    <source>
        <strain evidence="2">AH 44721</strain>
    </source>
</reference>
<keyword evidence="3" id="KW-1185">Reference proteome</keyword>
<organism evidence="2 3">
    <name type="scientific">Gymnopilus junonius</name>
    <name type="common">Spectacular rustgill mushroom</name>
    <name type="synonym">Gymnopilus spectabilis subsp. junonius</name>
    <dbReference type="NCBI Taxonomy" id="109634"/>
    <lineage>
        <taxon>Eukaryota</taxon>
        <taxon>Fungi</taxon>
        <taxon>Dikarya</taxon>
        <taxon>Basidiomycota</taxon>
        <taxon>Agaricomycotina</taxon>
        <taxon>Agaricomycetes</taxon>
        <taxon>Agaricomycetidae</taxon>
        <taxon>Agaricales</taxon>
        <taxon>Agaricineae</taxon>
        <taxon>Hymenogastraceae</taxon>
        <taxon>Gymnopilus</taxon>
    </lineage>
</organism>
<comment type="caution">
    <text evidence="2">The sequence shown here is derived from an EMBL/GenBank/DDBJ whole genome shotgun (WGS) entry which is preliminary data.</text>
</comment>
<feature type="region of interest" description="Disordered" evidence="1">
    <location>
        <begin position="1"/>
        <end position="148"/>
    </location>
</feature>
<feature type="compositionally biased region" description="Low complexity" evidence="1">
    <location>
        <begin position="99"/>
        <end position="118"/>
    </location>
</feature>
<feature type="compositionally biased region" description="Basic residues" evidence="1">
    <location>
        <begin position="211"/>
        <end position="220"/>
    </location>
</feature>
<feature type="compositionally biased region" description="Pro residues" evidence="1">
    <location>
        <begin position="222"/>
        <end position="246"/>
    </location>
</feature>
<gene>
    <name evidence="2" type="ORF">CPB84DRAFT_1788623</name>
</gene>